<organism evidence="1 2">
    <name type="scientific">Phytophthora rubi</name>
    <dbReference type="NCBI Taxonomy" id="129364"/>
    <lineage>
        <taxon>Eukaryota</taxon>
        <taxon>Sar</taxon>
        <taxon>Stramenopiles</taxon>
        <taxon>Oomycota</taxon>
        <taxon>Peronosporomycetes</taxon>
        <taxon>Peronosporales</taxon>
        <taxon>Peronosporaceae</taxon>
        <taxon>Phytophthora</taxon>
    </lineage>
</organism>
<gene>
    <name evidence="1" type="ORF">PR002_g20830</name>
</gene>
<reference evidence="1 2" key="1">
    <citation type="submission" date="2018-09" db="EMBL/GenBank/DDBJ databases">
        <title>Genomic investigation of the strawberry pathogen Phytophthora fragariae indicates pathogenicity is determined by transcriptional variation in three key races.</title>
        <authorList>
            <person name="Adams T.M."/>
            <person name="Armitage A.D."/>
            <person name="Sobczyk M.K."/>
            <person name="Bates H.J."/>
            <person name="Dunwell J.M."/>
            <person name="Nellist C.F."/>
            <person name="Harrison R.J."/>
        </authorList>
    </citation>
    <scope>NUCLEOTIDE SEQUENCE [LARGE SCALE GENOMIC DNA]</scope>
    <source>
        <strain evidence="1 2">SCRP324</strain>
    </source>
</reference>
<accession>A0A6A3JHI0</accession>
<dbReference type="Proteomes" id="UP000435112">
    <property type="component" value="Unassembled WGS sequence"/>
</dbReference>
<dbReference type="AlphaFoldDB" id="A0A6A3JHI0"/>
<dbReference type="EMBL" id="QXFU01002032">
    <property type="protein sequence ID" value="KAE8991504.1"/>
    <property type="molecule type" value="Genomic_DNA"/>
</dbReference>
<dbReference type="OrthoDB" id="115583at2759"/>
<sequence length="169" mass="19093">MASEGKNASGLESFKGKGYAMWKDKLLTHINTQDQLHKRKQLEKGLPEVLVLMADFLRGSPGKPPAIPEQSQLSEKDTLTMRWAMMDWERAKGDLQNLLNQVLPNFFLSTLPDLVSQMEPCEVIKALEKDNGQGDAAGLIELTRAWSKLAKSQWRDLRTLFGQLKKARN</sequence>
<comment type="caution">
    <text evidence="1">The sequence shown here is derived from an EMBL/GenBank/DDBJ whole genome shotgun (WGS) entry which is preliminary data.</text>
</comment>
<proteinExistence type="predicted"/>
<evidence type="ECO:0000313" key="2">
    <source>
        <dbReference type="Proteomes" id="UP000435112"/>
    </source>
</evidence>
<evidence type="ECO:0000313" key="1">
    <source>
        <dbReference type="EMBL" id="KAE8991504.1"/>
    </source>
</evidence>
<name>A0A6A3JHI0_9STRA</name>
<protein>
    <submittedName>
        <fullName evidence="1">Uncharacterized protein</fullName>
    </submittedName>
</protein>